<dbReference type="AlphaFoldDB" id="Q9RP10"/>
<gene>
    <name evidence="4" type="primary">virB9</name>
</gene>
<dbReference type="EMBL" id="AF176227">
    <property type="protein sequence ID" value="AAD55068.1"/>
    <property type="molecule type" value="Genomic_DNA"/>
</dbReference>
<name>Q9RP10_RHIET</name>
<sequence length="338" mass="37664">MDRNNSLRKGEQPARQIKAYQSGRFGHHIIPDIRRYRFQRGRRRTMKKKELLTLACLLFAATGVMAEETPTPGRLDPRMRYLAYNPDQVVHLSTAVGATLVVSFAANETVTAVAVSNSKTLAALPRGNYLFFKASQVLPPEPVVVLTASDAGMRRYVFSISSSTLAHLDKEQPDLYYSVQFAYPADEAAARRKEAQDKAAADRLRGEAQYQRRAADLLDQPATTGATGDRNWHYVAQGDRSLLPLEVFDNGFTTVFRFPGNVRIPSIYTIDPDGKEAVANYSVKGSYVEISSVSSGWRLRDGNTVLCVWNTAYDPVGRRPDTGTVRPDVKRVLMEERG</sequence>
<dbReference type="Pfam" id="PF03524">
    <property type="entry name" value="CagX"/>
    <property type="match status" value="1"/>
</dbReference>
<comment type="similarity">
    <text evidence="1">Belongs to the TrbG/VirB9 family.</text>
</comment>
<keyword evidence="4" id="KW-0614">Plasmid</keyword>
<dbReference type="Gene3D" id="2.60.40.2500">
    <property type="match status" value="1"/>
</dbReference>
<dbReference type="NCBIfam" id="NF010435">
    <property type="entry name" value="PRK13861.1"/>
    <property type="match status" value="1"/>
</dbReference>
<proteinExistence type="inferred from homology"/>
<dbReference type="InterPro" id="IPR010258">
    <property type="entry name" value="Conjugal_tfr_TrbG/VirB9/CagX"/>
</dbReference>
<organism evidence="4">
    <name type="scientific">Rhizobium etli</name>
    <dbReference type="NCBI Taxonomy" id="29449"/>
    <lineage>
        <taxon>Bacteria</taxon>
        <taxon>Pseudomonadati</taxon>
        <taxon>Pseudomonadota</taxon>
        <taxon>Alphaproteobacteria</taxon>
        <taxon>Hyphomicrobiales</taxon>
        <taxon>Rhizobiaceae</taxon>
        <taxon>Rhizobium/Agrobacterium group</taxon>
        <taxon>Rhizobium</taxon>
    </lineage>
</organism>
<reference evidence="4" key="1">
    <citation type="submission" date="1999-08" db="EMBL/GenBank/DDBJ databases">
        <title>Rhizobium etli carries vir gene homologs on a self transmissible plasmid.</title>
        <authorList>
            <person name="Bittinger M.A."/>
            <person name="Gross J."/>
            <person name="Widom J."/>
            <person name="Clardy J."/>
            <person name="Handelsman J."/>
        </authorList>
    </citation>
    <scope>NUCLEOTIDE SEQUENCE</scope>
    <source>
        <strain evidence="4">CE3</strain>
        <plasmid evidence="4">pa</plasmid>
    </source>
</reference>
<dbReference type="InterPro" id="IPR033645">
    <property type="entry name" value="VirB9/CagX/TrbG_C"/>
</dbReference>
<geneLocation type="plasmid" evidence="4">
    <name>pa</name>
</geneLocation>
<evidence type="ECO:0000256" key="1">
    <source>
        <dbReference type="ARBA" id="ARBA00006135"/>
    </source>
</evidence>
<accession>Q9RP10</accession>
<dbReference type="CDD" id="cd06911">
    <property type="entry name" value="VirB9_CagX_TrbG"/>
    <property type="match status" value="1"/>
</dbReference>
<dbReference type="NCBIfam" id="TIGR02781">
    <property type="entry name" value="VirB9"/>
    <property type="match status" value="1"/>
</dbReference>
<evidence type="ECO:0000313" key="4">
    <source>
        <dbReference type="EMBL" id="AAD55068.1"/>
    </source>
</evidence>
<dbReference type="InterPro" id="IPR014148">
    <property type="entry name" value="VirB9"/>
</dbReference>
<evidence type="ECO:0000256" key="3">
    <source>
        <dbReference type="ARBA" id="ARBA00023026"/>
    </source>
</evidence>
<keyword evidence="3" id="KW-0843">Virulence</keyword>
<protein>
    <submittedName>
        <fullName evidence="4">VirB9</fullName>
    </submittedName>
</protein>
<keyword evidence="2" id="KW-0732">Signal</keyword>
<evidence type="ECO:0000256" key="2">
    <source>
        <dbReference type="ARBA" id="ARBA00022729"/>
    </source>
</evidence>
<dbReference type="InterPro" id="IPR038161">
    <property type="entry name" value="VirB9/CagX/TrbG_C_sf"/>
</dbReference>